<evidence type="ECO:0000313" key="6">
    <source>
        <dbReference type="EMBL" id="PSL19615.1"/>
    </source>
</evidence>
<comment type="cofactor">
    <cofactor evidence="1">
        <name>FAD</name>
        <dbReference type="ChEBI" id="CHEBI:57692"/>
    </cofactor>
</comment>
<dbReference type="GO" id="GO:0071949">
    <property type="term" value="F:FAD binding"/>
    <property type="evidence" value="ECO:0007669"/>
    <property type="project" value="InterPro"/>
</dbReference>
<keyword evidence="4" id="KW-0274">FAD</keyword>
<dbReference type="Gene3D" id="3.30.70.2190">
    <property type="match status" value="1"/>
</dbReference>
<comment type="similarity">
    <text evidence="2">Belongs to the FAD-binding oxidoreductase/transferase type 4 family.</text>
</comment>
<dbReference type="InterPro" id="IPR036318">
    <property type="entry name" value="FAD-bd_PCMH-like_sf"/>
</dbReference>
<evidence type="ECO:0000256" key="4">
    <source>
        <dbReference type="ARBA" id="ARBA00022827"/>
    </source>
</evidence>
<evidence type="ECO:0000313" key="7">
    <source>
        <dbReference type="Proteomes" id="UP000240418"/>
    </source>
</evidence>
<dbReference type="Gene3D" id="1.10.45.10">
    <property type="entry name" value="Vanillyl-alcohol Oxidase, Chain A, domain 4"/>
    <property type="match status" value="1"/>
</dbReference>
<dbReference type="Gene3D" id="3.30.43.10">
    <property type="entry name" value="Uridine Diphospho-n-acetylenolpyruvylglucosamine Reductase, domain 2"/>
    <property type="match status" value="1"/>
</dbReference>
<dbReference type="PROSITE" id="PS51387">
    <property type="entry name" value="FAD_PCMH"/>
    <property type="match status" value="1"/>
</dbReference>
<gene>
    <name evidence="6" type="ORF">CLV88_10537</name>
</gene>
<feature type="domain" description="FAD-binding PCMH-type" evidence="5">
    <location>
        <begin position="45"/>
        <end position="226"/>
    </location>
</feature>
<dbReference type="InterPro" id="IPR016171">
    <property type="entry name" value="Vanillyl_alc_oxidase_C-sub2"/>
</dbReference>
<dbReference type="InterPro" id="IPR016167">
    <property type="entry name" value="FAD-bd_PCMH_sub1"/>
</dbReference>
<dbReference type="EMBL" id="PYGJ01000005">
    <property type="protein sequence ID" value="PSL19615.1"/>
    <property type="molecule type" value="Genomic_DNA"/>
</dbReference>
<dbReference type="InterPro" id="IPR051264">
    <property type="entry name" value="FAD-oxidored/transferase_4"/>
</dbReference>
<dbReference type="InterPro" id="IPR016164">
    <property type="entry name" value="FAD-linked_Oxase-like_C"/>
</dbReference>
<evidence type="ECO:0000256" key="1">
    <source>
        <dbReference type="ARBA" id="ARBA00001974"/>
    </source>
</evidence>
<dbReference type="PANTHER" id="PTHR43716:SF2">
    <property type="entry name" value="BLL6224 PROTEIN"/>
    <property type="match status" value="1"/>
</dbReference>
<sequence length="476" mass="50853">MGLKPWSMTLNPADTAFCDHLAALLPTDILCTPEARYLEEPRGRFAGIGGVLARPRTVEQVASVVRACNVARVGVVPYGGGTGLVGGQVQPERPAPVILSLERMNRVRDVRPLENVIVAEAGTILADVQSAAEAQERLFPLSLGSEGSARIGGNLATNAGGVNVLRYGNARDLCLGLEAVLPNGDIWRGLTRLRKDNTGYDLRNLLVGAEGTLGVITAAALKLFPRPSSVGTALMVVKSPEAALKLLAMARDEVGEGVSSFELLHRQGLEFVQEVLPDVRVPFEDFPEWTALIEFGLAQDANDALERVFSAGLEADLVSDGLIAQSDSQRMAFWGLREAIPQANKIVGSIASHDISLPLDELPGFISKARGALAELGPLRVNCFGHLGDGNLHFNVFPAAGRHRGEYDNIRAQVTDIVHELVYVCSGSFSAEHGLGRMKVADLERYGDPTRLAAMRAIKLALDPNGIMNPGAVLRA</sequence>
<dbReference type="GO" id="GO:0003824">
    <property type="term" value="F:catalytic activity"/>
    <property type="evidence" value="ECO:0007669"/>
    <property type="project" value="InterPro"/>
</dbReference>
<dbReference type="SUPFAM" id="SSF56176">
    <property type="entry name" value="FAD-binding/transporter-associated domain-like"/>
    <property type="match status" value="1"/>
</dbReference>
<dbReference type="AlphaFoldDB" id="A0A2P8FD20"/>
<evidence type="ECO:0000259" key="5">
    <source>
        <dbReference type="PROSITE" id="PS51387"/>
    </source>
</evidence>
<evidence type="ECO:0000256" key="2">
    <source>
        <dbReference type="ARBA" id="ARBA00008000"/>
    </source>
</evidence>
<dbReference type="FunFam" id="1.10.45.10:FF:000001">
    <property type="entry name" value="D-lactate dehydrogenase mitochondrial"/>
    <property type="match status" value="1"/>
</dbReference>
<comment type="caution">
    <text evidence="6">The sequence shown here is derived from an EMBL/GenBank/DDBJ whole genome shotgun (WGS) entry which is preliminary data.</text>
</comment>
<keyword evidence="3" id="KW-0285">Flavoprotein</keyword>
<dbReference type="SUPFAM" id="SSF55103">
    <property type="entry name" value="FAD-linked oxidases, C-terminal domain"/>
    <property type="match status" value="1"/>
</dbReference>
<organism evidence="6 7">
    <name type="scientific">Shimia abyssi</name>
    <dbReference type="NCBI Taxonomy" id="1662395"/>
    <lineage>
        <taxon>Bacteria</taxon>
        <taxon>Pseudomonadati</taxon>
        <taxon>Pseudomonadota</taxon>
        <taxon>Alphaproteobacteria</taxon>
        <taxon>Rhodobacterales</taxon>
        <taxon>Roseobacteraceae</taxon>
    </lineage>
</organism>
<dbReference type="InterPro" id="IPR006094">
    <property type="entry name" value="Oxid_FAD_bind_N"/>
</dbReference>
<name>A0A2P8FD20_9RHOB</name>
<reference evidence="6 7" key="1">
    <citation type="submission" date="2018-03" db="EMBL/GenBank/DDBJ databases">
        <title>Genomic Encyclopedia of Archaeal and Bacterial Type Strains, Phase II (KMG-II): from individual species to whole genera.</title>
        <authorList>
            <person name="Goeker M."/>
        </authorList>
    </citation>
    <scope>NUCLEOTIDE SEQUENCE [LARGE SCALE GENOMIC DNA]</scope>
    <source>
        <strain evidence="6 7">DSM 100673</strain>
    </source>
</reference>
<dbReference type="InterPro" id="IPR016166">
    <property type="entry name" value="FAD-bd_PCMH"/>
</dbReference>
<dbReference type="GO" id="GO:0022904">
    <property type="term" value="P:respiratory electron transport chain"/>
    <property type="evidence" value="ECO:0007669"/>
    <property type="project" value="TreeGrafter"/>
</dbReference>
<protein>
    <submittedName>
        <fullName evidence="6">FAD/FMN-containing dehydrogenase</fullName>
    </submittedName>
</protein>
<evidence type="ECO:0000256" key="3">
    <source>
        <dbReference type="ARBA" id="ARBA00022630"/>
    </source>
</evidence>
<dbReference type="Pfam" id="PF02913">
    <property type="entry name" value="FAD-oxidase_C"/>
    <property type="match status" value="1"/>
</dbReference>
<dbReference type="Gene3D" id="3.30.465.10">
    <property type="match status" value="1"/>
</dbReference>
<dbReference type="InterPro" id="IPR004113">
    <property type="entry name" value="FAD-bd_oxidored_4_C"/>
</dbReference>
<accession>A0A2P8FD20</accession>
<dbReference type="InterPro" id="IPR016169">
    <property type="entry name" value="FAD-bd_PCMH_sub2"/>
</dbReference>
<dbReference type="PANTHER" id="PTHR43716">
    <property type="entry name" value="D-2-HYDROXYGLUTARATE DEHYDROGENASE, MITOCHONDRIAL"/>
    <property type="match status" value="1"/>
</dbReference>
<dbReference type="Pfam" id="PF01565">
    <property type="entry name" value="FAD_binding_4"/>
    <property type="match status" value="1"/>
</dbReference>
<keyword evidence="7" id="KW-1185">Reference proteome</keyword>
<proteinExistence type="inferred from homology"/>
<dbReference type="Gene3D" id="3.30.70.2740">
    <property type="match status" value="1"/>
</dbReference>
<dbReference type="Proteomes" id="UP000240418">
    <property type="component" value="Unassembled WGS sequence"/>
</dbReference>